<protein>
    <recommendedName>
        <fullName evidence="11">Zinc metalloprotease</fullName>
        <ecNumber evidence="11">3.4.24.-</ecNumber>
    </recommendedName>
</protein>
<comment type="subcellular location">
    <subcellularLocation>
        <location evidence="2">Membrane</location>
        <topology evidence="2">Multi-pass membrane protein</topology>
    </subcellularLocation>
</comment>
<dbReference type="GO" id="GO:0004222">
    <property type="term" value="F:metalloendopeptidase activity"/>
    <property type="evidence" value="ECO:0007669"/>
    <property type="project" value="InterPro"/>
</dbReference>
<keyword evidence="6 11" id="KW-0378">Hydrolase</keyword>
<dbReference type="Pfam" id="PF17820">
    <property type="entry name" value="PDZ_6"/>
    <property type="match status" value="1"/>
</dbReference>
<evidence type="ECO:0000256" key="1">
    <source>
        <dbReference type="ARBA" id="ARBA00001947"/>
    </source>
</evidence>
<dbReference type="CDD" id="cd23081">
    <property type="entry name" value="cpPDZ_EcRseP-like"/>
    <property type="match status" value="1"/>
</dbReference>
<dbReference type="Gene3D" id="2.30.42.10">
    <property type="match status" value="1"/>
</dbReference>
<dbReference type="GO" id="GO:0006508">
    <property type="term" value="P:proteolysis"/>
    <property type="evidence" value="ECO:0007669"/>
    <property type="project" value="UniProtKB-KW"/>
</dbReference>
<keyword evidence="9 11" id="KW-0482">Metalloprotease</keyword>
<keyword evidence="10 11" id="KW-0472">Membrane</keyword>
<evidence type="ECO:0000256" key="8">
    <source>
        <dbReference type="ARBA" id="ARBA00022989"/>
    </source>
</evidence>
<dbReference type="AlphaFoldDB" id="A0A1G7FSU9"/>
<evidence type="ECO:0000313" key="13">
    <source>
        <dbReference type="EMBL" id="SDE78981.1"/>
    </source>
</evidence>
<evidence type="ECO:0000256" key="9">
    <source>
        <dbReference type="ARBA" id="ARBA00023049"/>
    </source>
</evidence>
<dbReference type="Pfam" id="PF02163">
    <property type="entry name" value="Peptidase_M50"/>
    <property type="match status" value="1"/>
</dbReference>
<evidence type="ECO:0000256" key="3">
    <source>
        <dbReference type="ARBA" id="ARBA00007931"/>
    </source>
</evidence>
<keyword evidence="5 11" id="KW-0812">Transmembrane</keyword>
<dbReference type="InterPro" id="IPR041489">
    <property type="entry name" value="PDZ_6"/>
</dbReference>
<sequence length="382" mass="41334">MPSTLNEFLPFVSGSVFNIVAALVVLTIVVFVHEMGHFLVARWNRVRVDVFSIGFGPELFGVNDRHGTRWKFSAIPLGGYVKFFGDENEASTGADDREMTEEEKAVSFHHKPVWRRAAVVVAGPAANYVFAIALYAGIFMSVGMAITPPIISDVLPGSAAEEAGLQPGDRVVAMDGKEVSRFEQVQHRIPLTNGASVTLVVERDGQRVETTATPRIQEVTDELGETREMAVLGIAASTAGQDNVRLGPGEAVGEAVAHSYFLVEATFVAVGQIIAGERGTEDLGGPLRIAEMSGQMAELGLTTLLLFMAFLSVNLGLINILPIPVLDGGHLVFYAMEAIRGRPVNERAQEYSFRIGLALILSLMVFVTWNDIVNLIDRHLTG</sequence>
<evidence type="ECO:0000256" key="10">
    <source>
        <dbReference type="ARBA" id="ARBA00023136"/>
    </source>
</evidence>
<dbReference type="EC" id="3.4.24.-" evidence="11"/>
<dbReference type="InterPro" id="IPR008915">
    <property type="entry name" value="Peptidase_M50"/>
</dbReference>
<keyword evidence="7 11" id="KW-0862">Zinc</keyword>
<dbReference type="GO" id="GO:0016020">
    <property type="term" value="C:membrane"/>
    <property type="evidence" value="ECO:0007669"/>
    <property type="project" value="UniProtKB-SubCell"/>
</dbReference>
<dbReference type="NCBIfam" id="TIGR00054">
    <property type="entry name" value="RIP metalloprotease RseP"/>
    <property type="match status" value="1"/>
</dbReference>
<evidence type="ECO:0000313" key="14">
    <source>
        <dbReference type="Proteomes" id="UP000199412"/>
    </source>
</evidence>
<dbReference type="PROSITE" id="PS50106">
    <property type="entry name" value="PDZ"/>
    <property type="match status" value="1"/>
</dbReference>
<proteinExistence type="inferred from homology"/>
<dbReference type="CDD" id="cd06163">
    <property type="entry name" value="S2P-M50_PDZ_RseP-like"/>
    <property type="match status" value="1"/>
</dbReference>
<comment type="similarity">
    <text evidence="3 11">Belongs to the peptidase M50B family.</text>
</comment>
<gene>
    <name evidence="13" type="ORF">SAMN05421720_11259</name>
</gene>
<dbReference type="STRING" id="69960.SAMN05421720_11259"/>
<dbReference type="InterPro" id="IPR004387">
    <property type="entry name" value="Pept_M50_Zn"/>
</dbReference>
<dbReference type="PANTHER" id="PTHR42837">
    <property type="entry name" value="REGULATOR OF SIGMA-E PROTEASE RSEP"/>
    <property type="match status" value="1"/>
</dbReference>
<dbReference type="SMART" id="SM00228">
    <property type="entry name" value="PDZ"/>
    <property type="match status" value="1"/>
</dbReference>
<dbReference type="RefSeq" id="WP_245699247.1">
    <property type="nucleotide sequence ID" value="NZ_FNAP01000012.1"/>
</dbReference>
<dbReference type="PANTHER" id="PTHR42837:SF2">
    <property type="entry name" value="MEMBRANE METALLOPROTEASE ARASP2, CHLOROPLASTIC-RELATED"/>
    <property type="match status" value="1"/>
</dbReference>
<accession>A0A1G7FSU9</accession>
<dbReference type="InterPro" id="IPR036034">
    <property type="entry name" value="PDZ_sf"/>
</dbReference>
<keyword evidence="14" id="KW-1185">Reference proteome</keyword>
<name>A0A1G7FSU9_9PROT</name>
<dbReference type="EMBL" id="FNAP01000012">
    <property type="protein sequence ID" value="SDE78981.1"/>
    <property type="molecule type" value="Genomic_DNA"/>
</dbReference>
<reference evidence="13 14" key="1">
    <citation type="submission" date="2016-10" db="EMBL/GenBank/DDBJ databases">
        <authorList>
            <person name="de Groot N.N."/>
        </authorList>
    </citation>
    <scope>NUCLEOTIDE SEQUENCE [LARGE SCALE GENOMIC DNA]</scope>
    <source>
        <strain evidence="13 14">ATCC 700224</strain>
    </source>
</reference>
<dbReference type="Proteomes" id="UP000199412">
    <property type="component" value="Unassembled WGS sequence"/>
</dbReference>
<dbReference type="SUPFAM" id="SSF50156">
    <property type="entry name" value="PDZ domain-like"/>
    <property type="match status" value="1"/>
</dbReference>
<dbReference type="GO" id="GO:0046872">
    <property type="term" value="F:metal ion binding"/>
    <property type="evidence" value="ECO:0007669"/>
    <property type="project" value="UniProtKB-KW"/>
</dbReference>
<feature type="transmembrane region" description="Helical" evidence="11">
    <location>
        <begin position="351"/>
        <end position="369"/>
    </location>
</feature>
<feature type="transmembrane region" description="Helical" evidence="11">
    <location>
        <begin position="12"/>
        <end position="32"/>
    </location>
</feature>
<keyword evidence="4 13" id="KW-0645">Protease</keyword>
<keyword evidence="11" id="KW-0479">Metal-binding</keyword>
<comment type="cofactor">
    <cofactor evidence="1 11">
        <name>Zn(2+)</name>
        <dbReference type="ChEBI" id="CHEBI:29105"/>
    </cofactor>
</comment>
<evidence type="ECO:0000256" key="7">
    <source>
        <dbReference type="ARBA" id="ARBA00022833"/>
    </source>
</evidence>
<organism evidence="13 14">
    <name type="scientific">Rhodospira trueperi</name>
    <dbReference type="NCBI Taxonomy" id="69960"/>
    <lineage>
        <taxon>Bacteria</taxon>
        <taxon>Pseudomonadati</taxon>
        <taxon>Pseudomonadota</taxon>
        <taxon>Alphaproteobacteria</taxon>
        <taxon>Rhodospirillales</taxon>
        <taxon>Rhodospirillaceae</taxon>
        <taxon>Rhodospira</taxon>
    </lineage>
</organism>
<evidence type="ECO:0000259" key="12">
    <source>
        <dbReference type="PROSITE" id="PS50106"/>
    </source>
</evidence>
<evidence type="ECO:0000256" key="2">
    <source>
        <dbReference type="ARBA" id="ARBA00004141"/>
    </source>
</evidence>
<evidence type="ECO:0000256" key="4">
    <source>
        <dbReference type="ARBA" id="ARBA00022670"/>
    </source>
</evidence>
<dbReference type="InterPro" id="IPR001478">
    <property type="entry name" value="PDZ"/>
</dbReference>
<feature type="transmembrane region" description="Helical" evidence="11">
    <location>
        <begin position="299"/>
        <end position="321"/>
    </location>
</feature>
<evidence type="ECO:0000256" key="6">
    <source>
        <dbReference type="ARBA" id="ARBA00022801"/>
    </source>
</evidence>
<feature type="domain" description="PDZ" evidence="12">
    <location>
        <begin position="131"/>
        <end position="187"/>
    </location>
</feature>
<keyword evidence="8 11" id="KW-1133">Transmembrane helix</keyword>
<evidence type="ECO:0000256" key="11">
    <source>
        <dbReference type="RuleBase" id="RU362031"/>
    </source>
</evidence>
<evidence type="ECO:0000256" key="5">
    <source>
        <dbReference type="ARBA" id="ARBA00022692"/>
    </source>
</evidence>